<feature type="region of interest" description="Disordered" evidence="4">
    <location>
        <begin position="128"/>
        <end position="157"/>
    </location>
</feature>
<evidence type="ECO:0000256" key="3">
    <source>
        <dbReference type="ARBA" id="ARBA00023186"/>
    </source>
</evidence>
<keyword evidence="7" id="KW-1185">Reference proteome</keyword>
<dbReference type="CDD" id="cd10747">
    <property type="entry name" value="DnaJ_C"/>
    <property type="match status" value="1"/>
</dbReference>
<dbReference type="CDD" id="cd06257">
    <property type="entry name" value="DnaJ"/>
    <property type="match status" value="1"/>
</dbReference>
<feature type="domain" description="J" evidence="5">
    <location>
        <begin position="10"/>
        <end position="75"/>
    </location>
</feature>
<dbReference type="InterPro" id="IPR036869">
    <property type="entry name" value="J_dom_sf"/>
</dbReference>
<evidence type="ECO:0000313" key="7">
    <source>
        <dbReference type="Proteomes" id="UP000214355"/>
    </source>
</evidence>
<dbReference type="AlphaFoldDB" id="A0A1H2LB14"/>
<name>A0A1H2LB14_9ACTO</name>
<evidence type="ECO:0000256" key="1">
    <source>
        <dbReference type="ARBA" id="ARBA00022705"/>
    </source>
</evidence>
<proteinExistence type="predicted"/>
<evidence type="ECO:0000256" key="2">
    <source>
        <dbReference type="ARBA" id="ARBA00023016"/>
    </source>
</evidence>
<dbReference type="PANTHER" id="PTHR43096:SF54">
    <property type="entry name" value="CHAPERONE PROTEIN DNAJ 1"/>
    <property type="match status" value="1"/>
</dbReference>
<keyword evidence="3" id="KW-0143">Chaperone</keyword>
<dbReference type="PANTHER" id="PTHR43096">
    <property type="entry name" value="DNAJ HOMOLOG 1, MITOCHONDRIAL-RELATED"/>
    <property type="match status" value="1"/>
</dbReference>
<keyword evidence="2" id="KW-0346">Stress response</keyword>
<dbReference type="InterPro" id="IPR008971">
    <property type="entry name" value="HSP40/DnaJ_pept-bd"/>
</dbReference>
<dbReference type="SUPFAM" id="SSF46565">
    <property type="entry name" value="Chaperone J-domain"/>
    <property type="match status" value="1"/>
</dbReference>
<dbReference type="Proteomes" id="UP000214355">
    <property type="component" value="Chromosome I"/>
</dbReference>
<evidence type="ECO:0000259" key="5">
    <source>
        <dbReference type="PROSITE" id="PS50076"/>
    </source>
</evidence>
<dbReference type="Pfam" id="PF00226">
    <property type="entry name" value="DnaJ"/>
    <property type="match status" value="1"/>
</dbReference>
<dbReference type="GO" id="GO:0051082">
    <property type="term" value="F:unfolded protein binding"/>
    <property type="evidence" value="ECO:0007669"/>
    <property type="project" value="InterPro"/>
</dbReference>
<gene>
    <name evidence="6" type="ORF">SAMN04489737_0279</name>
</gene>
<dbReference type="OrthoDB" id="9779889at2"/>
<dbReference type="SUPFAM" id="SSF49493">
    <property type="entry name" value="HSP40/DnaJ peptide-binding domain"/>
    <property type="match status" value="2"/>
</dbReference>
<dbReference type="EMBL" id="LT629804">
    <property type="protein sequence ID" value="SDU78004.1"/>
    <property type="molecule type" value="Genomic_DNA"/>
</dbReference>
<evidence type="ECO:0000256" key="4">
    <source>
        <dbReference type="SAM" id="MobiDB-lite"/>
    </source>
</evidence>
<dbReference type="InterPro" id="IPR001623">
    <property type="entry name" value="DnaJ_domain"/>
</dbReference>
<dbReference type="GO" id="GO:0042026">
    <property type="term" value="P:protein refolding"/>
    <property type="evidence" value="ECO:0007669"/>
    <property type="project" value="TreeGrafter"/>
</dbReference>
<keyword evidence="1" id="KW-0235">DNA replication</keyword>
<evidence type="ECO:0000313" key="6">
    <source>
        <dbReference type="EMBL" id="SDU78004.1"/>
    </source>
</evidence>
<dbReference type="FunFam" id="2.60.260.20:FF:000013">
    <property type="entry name" value="DnaJ subfamily B member 11"/>
    <property type="match status" value="1"/>
</dbReference>
<organism evidence="6 7">
    <name type="scientific">Arcanobacterium phocae</name>
    <dbReference type="NCBI Taxonomy" id="131112"/>
    <lineage>
        <taxon>Bacteria</taxon>
        <taxon>Bacillati</taxon>
        <taxon>Actinomycetota</taxon>
        <taxon>Actinomycetes</taxon>
        <taxon>Actinomycetales</taxon>
        <taxon>Actinomycetaceae</taxon>
        <taxon>Arcanobacterium</taxon>
    </lineage>
</organism>
<dbReference type="PROSITE" id="PS50076">
    <property type="entry name" value="DNAJ_2"/>
    <property type="match status" value="1"/>
</dbReference>
<protein>
    <submittedName>
        <fullName evidence="6">Molecular chaperone DnaJ</fullName>
    </submittedName>
</protein>
<dbReference type="PRINTS" id="PR00625">
    <property type="entry name" value="JDOMAIN"/>
</dbReference>
<dbReference type="GO" id="GO:0005737">
    <property type="term" value="C:cytoplasm"/>
    <property type="evidence" value="ECO:0007669"/>
    <property type="project" value="TreeGrafter"/>
</dbReference>
<dbReference type="Gene3D" id="2.60.260.20">
    <property type="entry name" value="Urease metallochaperone UreE, N-terminal domain"/>
    <property type="match status" value="2"/>
</dbReference>
<feature type="compositionally biased region" description="Gly residues" evidence="4">
    <location>
        <begin position="135"/>
        <end position="146"/>
    </location>
</feature>
<sequence>MASQDWMNKDFYASLGISKNASAEEIKSAYRKLARKYHPDRNPGDTAAEAKFKDISEAYGVLKDEQERKQYDAIRSMSGGARFTPGGSGGFEDIFSGVFNQGGPSRAQYSSMGDTPGLDDILKNMFGQGAPQSQGQGGFSGFGGFGRRPSRGSDVKASATMTFRQAVDGATITLNVNGKPVTAKIPKGVATGQKVRLKGKGNPGSNGGENGDLLVTVTVEKHPVYELRGHDVHVNVPIGFDEAVLGAVIDVPVLDGDSVKVKIPAGSSSGKKMRVRGKGLKGANGSIGDMYVHLSIVVPEDIPESARQAIEQYRREMGNADPRAEFDKMAHV</sequence>
<dbReference type="Gene3D" id="1.10.287.110">
    <property type="entry name" value="DnaJ domain"/>
    <property type="match status" value="1"/>
</dbReference>
<reference evidence="7" key="1">
    <citation type="submission" date="2016-10" db="EMBL/GenBank/DDBJ databases">
        <authorList>
            <person name="Varghese N."/>
            <person name="Submissions S."/>
        </authorList>
    </citation>
    <scope>NUCLEOTIDE SEQUENCE [LARGE SCALE GENOMIC DNA]</scope>
    <source>
        <strain evidence="7">DSM 10002</strain>
    </source>
</reference>
<dbReference type="STRING" id="131112.SAMN04489737_0279"/>
<dbReference type="InterPro" id="IPR002939">
    <property type="entry name" value="DnaJ_C"/>
</dbReference>
<accession>A0A1H2LB14</accession>
<dbReference type="SMART" id="SM00271">
    <property type="entry name" value="DnaJ"/>
    <property type="match status" value="1"/>
</dbReference>
<dbReference type="RefSeq" id="WP_091282470.1">
    <property type="nucleotide sequence ID" value="NZ_LT629804.1"/>
</dbReference>
<dbReference type="Pfam" id="PF01556">
    <property type="entry name" value="DnaJ_C"/>
    <property type="match status" value="1"/>
</dbReference>
<dbReference type="GeneID" id="65344034"/>